<reference evidence="1 2" key="1">
    <citation type="submission" date="2019-02" db="EMBL/GenBank/DDBJ databases">
        <title>Deep-cultivation of Planctomycetes and their phenomic and genomic characterization uncovers novel biology.</title>
        <authorList>
            <person name="Wiegand S."/>
            <person name="Jogler M."/>
            <person name="Boedeker C."/>
            <person name="Pinto D."/>
            <person name="Vollmers J."/>
            <person name="Rivas-Marin E."/>
            <person name="Kohn T."/>
            <person name="Peeters S.H."/>
            <person name="Heuer A."/>
            <person name="Rast P."/>
            <person name="Oberbeckmann S."/>
            <person name="Bunk B."/>
            <person name="Jeske O."/>
            <person name="Meyerdierks A."/>
            <person name="Storesund J.E."/>
            <person name="Kallscheuer N."/>
            <person name="Luecker S."/>
            <person name="Lage O.M."/>
            <person name="Pohl T."/>
            <person name="Merkel B.J."/>
            <person name="Hornburger P."/>
            <person name="Mueller R.-W."/>
            <person name="Bruemmer F."/>
            <person name="Labrenz M."/>
            <person name="Spormann A.M."/>
            <person name="Op Den Camp H."/>
            <person name="Overmann J."/>
            <person name="Amann R."/>
            <person name="Jetten M.S.M."/>
            <person name="Mascher T."/>
            <person name="Medema M.H."/>
            <person name="Devos D.P."/>
            <person name="Kaster A.-K."/>
            <person name="Ovreas L."/>
            <person name="Rohde M."/>
            <person name="Galperin M.Y."/>
            <person name="Jogler C."/>
        </authorList>
    </citation>
    <scope>NUCLEOTIDE SEQUENCE [LARGE SCALE GENOMIC DNA]</scope>
    <source>
        <strain evidence="1 2">Poly41</strain>
    </source>
</reference>
<dbReference type="EMBL" id="SJPV01000003">
    <property type="protein sequence ID" value="TWU39569.1"/>
    <property type="molecule type" value="Genomic_DNA"/>
</dbReference>
<sequence length="67" mass="7876">MSQLLVFAMNIADDMNRALGQGADGREPRNFRHRRIDIRKTFGEQTENGKRFLGWIWHKIVFVIFAV</sequence>
<protein>
    <submittedName>
        <fullName evidence="1">Uncharacterized protein</fullName>
    </submittedName>
</protein>
<name>A0A5C6DXL4_9BACT</name>
<evidence type="ECO:0000313" key="1">
    <source>
        <dbReference type="EMBL" id="TWU39569.1"/>
    </source>
</evidence>
<organism evidence="1 2">
    <name type="scientific">Novipirellula artificiosorum</name>
    <dbReference type="NCBI Taxonomy" id="2528016"/>
    <lineage>
        <taxon>Bacteria</taxon>
        <taxon>Pseudomonadati</taxon>
        <taxon>Planctomycetota</taxon>
        <taxon>Planctomycetia</taxon>
        <taxon>Pirellulales</taxon>
        <taxon>Pirellulaceae</taxon>
        <taxon>Novipirellula</taxon>
    </lineage>
</organism>
<evidence type="ECO:0000313" key="2">
    <source>
        <dbReference type="Proteomes" id="UP000319143"/>
    </source>
</evidence>
<dbReference type="Proteomes" id="UP000319143">
    <property type="component" value="Unassembled WGS sequence"/>
</dbReference>
<dbReference type="AlphaFoldDB" id="A0A5C6DXL4"/>
<proteinExistence type="predicted"/>
<gene>
    <name evidence="1" type="ORF">Poly41_24240</name>
</gene>
<accession>A0A5C6DXL4</accession>
<keyword evidence="2" id="KW-1185">Reference proteome</keyword>
<comment type="caution">
    <text evidence="1">The sequence shown here is derived from an EMBL/GenBank/DDBJ whole genome shotgun (WGS) entry which is preliminary data.</text>
</comment>